<dbReference type="Pfam" id="PF07143">
    <property type="entry name" value="CrtC"/>
    <property type="match status" value="1"/>
</dbReference>
<dbReference type="InterPro" id="IPR023374">
    <property type="entry name" value="AttH-like_dom_sf"/>
</dbReference>
<dbReference type="PANTHER" id="PTHR38591">
    <property type="entry name" value="HYDROLASE"/>
    <property type="match status" value="1"/>
</dbReference>
<dbReference type="SUPFAM" id="SSF159245">
    <property type="entry name" value="AttH-like"/>
    <property type="match status" value="1"/>
</dbReference>
<dbReference type="RefSeq" id="WP_057841294.1">
    <property type="nucleotide sequence ID" value="NZ_LLYA01000001.1"/>
</dbReference>
<keyword evidence="3" id="KW-1185">Reference proteome</keyword>
<evidence type="ECO:0000313" key="3">
    <source>
        <dbReference type="Proteomes" id="UP000052023"/>
    </source>
</evidence>
<gene>
    <name evidence="2" type="ORF">CQ13_01890</name>
</gene>
<dbReference type="Proteomes" id="UP000052023">
    <property type="component" value="Unassembled WGS sequence"/>
</dbReference>
<dbReference type="Pfam" id="PF17186">
    <property type="entry name" value="Lipocalin_9"/>
    <property type="match status" value="1"/>
</dbReference>
<reference evidence="2 3" key="1">
    <citation type="submission" date="2014-03" db="EMBL/GenBank/DDBJ databases">
        <title>Bradyrhizobium valentinum sp. nov., isolated from effective nodules of Lupinus mariae-josephae, a lupine endemic of basic-lime soils in Eastern Spain.</title>
        <authorList>
            <person name="Duran D."/>
            <person name="Rey L."/>
            <person name="Navarro A."/>
            <person name="Busquets A."/>
            <person name="Imperial J."/>
            <person name="Ruiz-Argueso T."/>
        </authorList>
    </citation>
    <scope>NUCLEOTIDE SEQUENCE [LARGE SCALE GENOMIC DNA]</scope>
    <source>
        <strain evidence="2 3">Ro19</strain>
    </source>
</reference>
<dbReference type="OrthoDB" id="9770826at2"/>
<dbReference type="InterPro" id="IPR010791">
    <property type="entry name" value="AttH_dom"/>
</dbReference>
<dbReference type="Gene3D" id="2.40.370.10">
    <property type="entry name" value="AttH-like domain"/>
    <property type="match status" value="2"/>
</dbReference>
<name>A0A0R3NE23_9BRAD</name>
<comment type="caution">
    <text evidence="2">The sequence shown here is derived from an EMBL/GenBank/DDBJ whole genome shotgun (WGS) entry which is preliminary data.</text>
</comment>
<accession>A0A0R3NE23</accession>
<proteinExistence type="predicted"/>
<evidence type="ECO:0000313" key="2">
    <source>
        <dbReference type="EMBL" id="KRR30414.1"/>
    </source>
</evidence>
<dbReference type="AlphaFoldDB" id="A0A0R3NE23"/>
<protein>
    <submittedName>
        <fullName evidence="2">Iron ABC transporter permease</fullName>
    </submittedName>
</protein>
<sequence length="361" mass="39630">MNGSGLITRRGFIGGTLLAGFGSEALAQGFAGLGESADGFAPVVPGRTFAFPADHGPHPEFRIEWWYVTANLTDVRGAAHGAQWTLFRQAIAPGGPREGWANQQIWMGHAAVTREDTHRFSQTFARGGVGQAGVEASPFHAWIDAWEMRALDSVNDDNIAPLELKASGADFSYTLRLDADRPLVLQGEGGYSRKSLREQASYYYSQPHYAATGILTIDDKPIDVTGLAWLDREWSSQPLAADQSGWDWLSLHFNAGDKLMLYRMRQTDGQHYGSGKWIAPNGTAEQLASADVAMTPLAFTEIEGREIPTTWRIEVPSKALKIECTPLNPRSWMGTSFPYWEGPIRFAGSHTGVGYLEMTGY</sequence>
<dbReference type="EMBL" id="LLYA01000001">
    <property type="protein sequence ID" value="KRR30414.1"/>
    <property type="molecule type" value="Genomic_DNA"/>
</dbReference>
<dbReference type="PANTHER" id="PTHR38591:SF1">
    <property type="entry name" value="BLL1000 PROTEIN"/>
    <property type="match status" value="1"/>
</dbReference>
<organism evidence="2 3">
    <name type="scientific">Bradyrhizobium retamae</name>
    <dbReference type="NCBI Taxonomy" id="1300035"/>
    <lineage>
        <taxon>Bacteria</taxon>
        <taxon>Pseudomonadati</taxon>
        <taxon>Pseudomonadota</taxon>
        <taxon>Alphaproteobacteria</taxon>
        <taxon>Hyphomicrobiales</taxon>
        <taxon>Nitrobacteraceae</taxon>
        <taxon>Bradyrhizobium</taxon>
    </lineage>
</organism>
<evidence type="ECO:0000259" key="1">
    <source>
        <dbReference type="Pfam" id="PF07143"/>
    </source>
</evidence>
<feature type="domain" description="AttH" evidence="1">
    <location>
        <begin position="63"/>
        <end position="236"/>
    </location>
</feature>